<dbReference type="EMBL" id="CP019344">
    <property type="protein sequence ID" value="ARN79299.1"/>
    <property type="molecule type" value="Genomic_DNA"/>
</dbReference>
<proteinExistence type="predicted"/>
<dbReference type="STRING" id="331648.BST97_00220"/>
<gene>
    <name evidence="1" type="ORF">BST97_00220</name>
</gene>
<protein>
    <recommendedName>
        <fullName evidence="3">Peptidylprolyl isomerase</fullName>
    </recommendedName>
</protein>
<evidence type="ECO:0008006" key="3">
    <source>
        <dbReference type="Google" id="ProtNLM"/>
    </source>
</evidence>
<dbReference type="Proteomes" id="UP000193431">
    <property type="component" value="Chromosome"/>
</dbReference>
<reference evidence="1 2" key="1">
    <citation type="submission" date="2016-11" db="EMBL/GenBank/DDBJ databases">
        <title>Trade-off between light-utilization and light-protection in marine flavobacteria.</title>
        <authorList>
            <person name="Kumagai Y."/>
        </authorList>
    </citation>
    <scope>NUCLEOTIDE SEQUENCE [LARGE SCALE GENOMIC DNA]</scope>
    <source>
        <strain evidence="1 2">JCM 13191</strain>
    </source>
</reference>
<keyword evidence="2" id="KW-1185">Reference proteome</keyword>
<organism evidence="1 2">
    <name type="scientific">Nonlabens spongiae</name>
    <dbReference type="NCBI Taxonomy" id="331648"/>
    <lineage>
        <taxon>Bacteria</taxon>
        <taxon>Pseudomonadati</taxon>
        <taxon>Bacteroidota</taxon>
        <taxon>Flavobacteriia</taxon>
        <taxon>Flavobacteriales</taxon>
        <taxon>Flavobacteriaceae</taxon>
        <taxon>Nonlabens</taxon>
    </lineage>
</organism>
<accession>A0A1W6MPA7</accession>
<evidence type="ECO:0000313" key="1">
    <source>
        <dbReference type="EMBL" id="ARN79299.1"/>
    </source>
</evidence>
<name>A0A1W6MPA7_9FLAO</name>
<dbReference type="AlphaFoldDB" id="A0A1W6MPA7"/>
<evidence type="ECO:0000313" key="2">
    <source>
        <dbReference type="Proteomes" id="UP000193431"/>
    </source>
</evidence>
<sequence>MTKYLFLLAVICSMHSCHLFENKEEVPGALELDGYYLLKSDILQLLPENYTKEDSLRIVDSYVKNWMLNTALYENALNNIPEERQEQIDELVDRYKIELYTQEYLKELTIQNLDTSISKASIKQYYSDKSEEFRLNEDLMQLIYVKVDPVYGDLSDLKKMLSKRDSISRVQLDSLKLAFKDYILNDSLWLKKSTVFEKIDPINASNEQDYIVRKKFSQFKDSTGIYMMYVSDVLERGAIAPLSFIEPSIRQIILNRKKLEFKKELEKDLLQDAKVRVKNRLYE</sequence>